<dbReference type="Proteomes" id="UP000299102">
    <property type="component" value="Unassembled WGS sequence"/>
</dbReference>
<comment type="caution">
    <text evidence="1">The sequence shown here is derived from an EMBL/GenBank/DDBJ whole genome shotgun (WGS) entry which is preliminary data.</text>
</comment>
<gene>
    <name evidence="1" type="ORF">EVAR_100595_1</name>
</gene>
<evidence type="ECO:0000313" key="2">
    <source>
        <dbReference type="Proteomes" id="UP000299102"/>
    </source>
</evidence>
<dbReference type="EMBL" id="BGZK01002357">
    <property type="protein sequence ID" value="GBP93255.1"/>
    <property type="molecule type" value="Genomic_DNA"/>
</dbReference>
<evidence type="ECO:0000313" key="1">
    <source>
        <dbReference type="EMBL" id="GBP93255.1"/>
    </source>
</evidence>
<dbReference type="AlphaFoldDB" id="A0A4C2A2P1"/>
<organism evidence="1 2">
    <name type="scientific">Eumeta variegata</name>
    <name type="common">Bagworm moth</name>
    <name type="synonym">Eumeta japonica</name>
    <dbReference type="NCBI Taxonomy" id="151549"/>
    <lineage>
        <taxon>Eukaryota</taxon>
        <taxon>Metazoa</taxon>
        <taxon>Ecdysozoa</taxon>
        <taxon>Arthropoda</taxon>
        <taxon>Hexapoda</taxon>
        <taxon>Insecta</taxon>
        <taxon>Pterygota</taxon>
        <taxon>Neoptera</taxon>
        <taxon>Endopterygota</taxon>
        <taxon>Lepidoptera</taxon>
        <taxon>Glossata</taxon>
        <taxon>Ditrysia</taxon>
        <taxon>Tineoidea</taxon>
        <taxon>Psychidae</taxon>
        <taxon>Oiketicinae</taxon>
        <taxon>Eumeta</taxon>
    </lineage>
</organism>
<proteinExistence type="predicted"/>
<accession>A0A4C2A2P1</accession>
<reference evidence="1 2" key="1">
    <citation type="journal article" date="2019" name="Commun. Biol.">
        <title>The bagworm genome reveals a unique fibroin gene that provides high tensile strength.</title>
        <authorList>
            <person name="Kono N."/>
            <person name="Nakamura H."/>
            <person name="Ohtoshi R."/>
            <person name="Tomita M."/>
            <person name="Numata K."/>
            <person name="Arakawa K."/>
        </authorList>
    </citation>
    <scope>NUCLEOTIDE SEQUENCE [LARGE SCALE GENOMIC DNA]</scope>
</reference>
<protein>
    <submittedName>
        <fullName evidence="1">Uncharacterized protein</fullName>
    </submittedName>
</protein>
<keyword evidence="2" id="KW-1185">Reference proteome</keyword>
<sequence length="175" mass="19151">MALRCTLISALRPVSSIHKFEGHVAVFGPPPVLLHGRRRTTKTTSDSSEGLGFRSLLGDPSLLSLRPVMSSAVPLHLRALLPLAAVEPEIRWRFACSRRLSPARLLPPRAATEPEIRGASPGRAAVCLWRDRYHRPLLPSPRPVALYPATPTIHSASIAAVGSRRLCCCRCCQRL</sequence>
<name>A0A4C2A2P1_EUMVA</name>